<evidence type="ECO:0000256" key="5">
    <source>
        <dbReference type="ARBA" id="ARBA00022824"/>
    </source>
</evidence>
<protein>
    <recommendedName>
        <fullName evidence="3 9">Signal peptidase complex subunit 2</fullName>
    </recommendedName>
</protein>
<evidence type="ECO:0000256" key="6">
    <source>
        <dbReference type="ARBA" id="ARBA00022989"/>
    </source>
</evidence>
<sequence>MATPISNVYDHVAVRRAYDDATVCAVLDAGYDEDTRTVDAKIALSIAAIGAACAAHAVTMTNDATRWACAAAYGALACGAQCVAKYAERDALLLTRARGVDCDGREPAAWARNERSKDGLTVHVRCERLAETLEVIVSAKSDGKCEAKDAVRCDVRCEEFVTEDGEFLEDEYEALIWRVLEAFERGKGRGASVDCRAAIEKMK</sequence>
<comment type="subcellular location">
    <subcellularLocation>
        <location evidence="1 9">Endoplasmic reticulum membrane</location>
        <topology evidence="1 9">Multi-pass membrane protein</topology>
    </subcellularLocation>
</comment>
<gene>
    <name evidence="10" type="ORF">OLUC0939_LOCUS3577</name>
</gene>
<reference evidence="10" key="1">
    <citation type="submission" date="2021-01" db="EMBL/GenBank/DDBJ databases">
        <authorList>
            <person name="Corre E."/>
            <person name="Pelletier E."/>
            <person name="Niang G."/>
            <person name="Scheremetjew M."/>
            <person name="Finn R."/>
            <person name="Kale V."/>
            <person name="Holt S."/>
            <person name="Cochrane G."/>
            <person name="Meng A."/>
            <person name="Brown T."/>
            <person name="Cohen L."/>
        </authorList>
    </citation>
    <scope>NUCLEOTIDE SEQUENCE</scope>
    <source>
        <strain evidence="10">Clade-A-BCC118000</strain>
    </source>
</reference>
<organism evidence="10">
    <name type="scientific">Ostreococcus sp. 'lucimarinus'</name>
    <dbReference type="NCBI Taxonomy" id="242159"/>
    <lineage>
        <taxon>Eukaryota</taxon>
        <taxon>Viridiplantae</taxon>
        <taxon>Chlorophyta</taxon>
        <taxon>Mamiellophyceae</taxon>
        <taxon>Mamiellales</taxon>
        <taxon>Bathycoccaceae</taxon>
        <taxon>Ostreococcus</taxon>
    </lineage>
</organism>
<evidence type="ECO:0000313" key="10">
    <source>
        <dbReference type="EMBL" id="CAD8222853.1"/>
    </source>
</evidence>
<evidence type="ECO:0000256" key="9">
    <source>
        <dbReference type="RuleBase" id="RU368033"/>
    </source>
</evidence>
<dbReference type="GO" id="GO:0045047">
    <property type="term" value="P:protein targeting to ER"/>
    <property type="evidence" value="ECO:0007669"/>
    <property type="project" value="TreeGrafter"/>
</dbReference>
<dbReference type="PANTHER" id="PTHR13085">
    <property type="entry name" value="MICROSOMAL SIGNAL PEPTIDASE 25 KDA SUBUNIT"/>
    <property type="match status" value="1"/>
</dbReference>
<evidence type="ECO:0000256" key="2">
    <source>
        <dbReference type="ARBA" id="ARBA00007324"/>
    </source>
</evidence>
<name>A0A7R9XRK4_9CHLO</name>
<evidence type="ECO:0000256" key="1">
    <source>
        <dbReference type="ARBA" id="ARBA00004477"/>
    </source>
</evidence>
<dbReference type="AlphaFoldDB" id="A0A7R9XRK4"/>
<dbReference type="PANTHER" id="PTHR13085:SF0">
    <property type="entry name" value="SIGNAL PEPTIDASE COMPLEX SUBUNIT 2"/>
    <property type="match status" value="1"/>
</dbReference>
<keyword evidence="7" id="KW-0472">Membrane</keyword>
<proteinExistence type="inferred from homology"/>
<dbReference type="GO" id="GO:0006465">
    <property type="term" value="P:signal peptide processing"/>
    <property type="evidence" value="ECO:0007669"/>
    <property type="project" value="UniProtKB-UniRule"/>
</dbReference>
<keyword evidence="6" id="KW-1133">Transmembrane helix</keyword>
<comment type="similarity">
    <text evidence="2 9">Belongs to the SPCS2 family.</text>
</comment>
<dbReference type="Pfam" id="PF06703">
    <property type="entry name" value="SPC25"/>
    <property type="match status" value="1"/>
</dbReference>
<dbReference type="EMBL" id="HBDX01004156">
    <property type="protein sequence ID" value="CAD8222853.1"/>
    <property type="molecule type" value="Transcribed_RNA"/>
</dbReference>
<evidence type="ECO:0000256" key="3">
    <source>
        <dbReference type="ARBA" id="ARBA00017057"/>
    </source>
</evidence>
<evidence type="ECO:0000256" key="4">
    <source>
        <dbReference type="ARBA" id="ARBA00022692"/>
    </source>
</evidence>
<keyword evidence="4" id="KW-0812">Transmembrane</keyword>
<dbReference type="InterPro" id="IPR009582">
    <property type="entry name" value="Spc2/SPCS2"/>
</dbReference>
<evidence type="ECO:0000256" key="7">
    <source>
        <dbReference type="ARBA" id="ARBA00023136"/>
    </source>
</evidence>
<accession>A0A7R9XRK4</accession>
<keyword evidence="5 9" id="KW-0256">Endoplasmic reticulum</keyword>
<evidence type="ECO:0000256" key="8">
    <source>
        <dbReference type="ARBA" id="ARBA00045608"/>
    </source>
</evidence>
<comment type="function">
    <text evidence="8 9">Component of the signal peptidase complex (SPC) which catalyzes the cleavage of N-terminal signal sequences from nascent proteins as they are translocated into the lumen of the endoplasmic reticulum. Enhances the enzymatic activity of SPC and facilitates the interactions between different components of the translocation site.</text>
</comment>
<dbReference type="GO" id="GO:0008233">
    <property type="term" value="F:peptidase activity"/>
    <property type="evidence" value="ECO:0007669"/>
    <property type="project" value="UniProtKB-UniRule"/>
</dbReference>
<dbReference type="GO" id="GO:0005787">
    <property type="term" value="C:signal peptidase complex"/>
    <property type="evidence" value="ECO:0007669"/>
    <property type="project" value="UniProtKB-UniRule"/>
</dbReference>